<dbReference type="RefSeq" id="WP_149400749.1">
    <property type="nucleotide sequence ID" value="NZ_BIXY01000014.1"/>
</dbReference>
<keyword evidence="1" id="KW-0812">Transmembrane</keyword>
<dbReference type="Proteomes" id="UP000322530">
    <property type="component" value="Unassembled WGS sequence"/>
</dbReference>
<dbReference type="EMBL" id="BIXY01000014">
    <property type="protein sequence ID" value="GCF07738.1"/>
    <property type="molecule type" value="Genomic_DNA"/>
</dbReference>
<keyword evidence="1" id="KW-0472">Membrane</keyword>
<gene>
    <name evidence="2" type="ORF">KDI_13020</name>
</gene>
<dbReference type="InterPro" id="IPR009325">
    <property type="entry name" value="DUF983"/>
</dbReference>
<reference evidence="2 3" key="1">
    <citation type="submission" date="2019-01" db="EMBL/GenBank/DDBJ databases">
        <title>Draft genome sequence of Dictyobacter sp. Uno17.</title>
        <authorList>
            <person name="Wang C.M."/>
            <person name="Zheng Y."/>
            <person name="Sakai Y."/>
            <person name="Abe K."/>
            <person name="Yokota A."/>
            <person name="Yabe S."/>
        </authorList>
    </citation>
    <scope>NUCLEOTIDE SEQUENCE [LARGE SCALE GENOMIC DNA]</scope>
    <source>
        <strain evidence="2 3">Uno17</strain>
    </source>
</reference>
<name>A0A5A5T8K9_9CHLR</name>
<accession>A0A5A5T8K9</accession>
<proteinExistence type="predicted"/>
<sequence length="137" mass="15379">MRRFRTLLLRGLTQRCPICGRGKLFCGIFKMNEQCPVCHFTFEREEGYYTSAMAINLVISEFIAAGIVLPMAFNPGIPVLTAMLIGCPIALILPLLLYRPSRGMWLAMDHYLNPTTGSDLPDESPLLQQSRGISDER</sequence>
<protein>
    <recommendedName>
        <fullName evidence="4">DUF983 domain-containing protein</fullName>
    </recommendedName>
</protein>
<feature type="transmembrane region" description="Helical" evidence="1">
    <location>
        <begin position="54"/>
        <end position="73"/>
    </location>
</feature>
<feature type="transmembrane region" description="Helical" evidence="1">
    <location>
        <begin position="79"/>
        <end position="98"/>
    </location>
</feature>
<evidence type="ECO:0000313" key="3">
    <source>
        <dbReference type="Proteomes" id="UP000322530"/>
    </source>
</evidence>
<keyword evidence="1" id="KW-1133">Transmembrane helix</keyword>
<keyword evidence="3" id="KW-1185">Reference proteome</keyword>
<dbReference type="OrthoDB" id="9799456at2"/>
<dbReference type="AlphaFoldDB" id="A0A5A5T8K9"/>
<dbReference type="Pfam" id="PF06170">
    <property type="entry name" value="DUF983"/>
    <property type="match status" value="1"/>
</dbReference>
<evidence type="ECO:0000256" key="1">
    <source>
        <dbReference type="SAM" id="Phobius"/>
    </source>
</evidence>
<evidence type="ECO:0000313" key="2">
    <source>
        <dbReference type="EMBL" id="GCF07738.1"/>
    </source>
</evidence>
<organism evidence="2 3">
    <name type="scientific">Dictyobacter arantiisoli</name>
    <dbReference type="NCBI Taxonomy" id="2014874"/>
    <lineage>
        <taxon>Bacteria</taxon>
        <taxon>Bacillati</taxon>
        <taxon>Chloroflexota</taxon>
        <taxon>Ktedonobacteria</taxon>
        <taxon>Ktedonobacterales</taxon>
        <taxon>Dictyobacteraceae</taxon>
        <taxon>Dictyobacter</taxon>
    </lineage>
</organism>
<comment type="caution">
    <text evidence="2">The sequence shown here is derived from an EMBL/GenBank/DDBJ whole genome shotgun (WGS) entry which is preliminary data.</text>
</comment>
<evidence type="ECO:0008006" key="4">
    <source>
        <dbReference type="Google" id="ProtNLM"/>
    </source>
</evidence>